<dbReference type="InterPro" id="IPR012340">
    <property type="entry name" value="NA-bd_OB-fold"/>
</dbReference>
<dbReference type="GeneID" id="42856522"/>
<feature type="region of interest" description="Disordered" evidence="2">
    <location>
        <begin position="74"/>
        <end position="141"/>
    </location>
</feature>
<dbReference type="Proteomes" id="UP000032483">
    <property type="component" value="Unassembled WGS sequence"/>
</dbReference>
<dbReference type="PROSITE" id="PS50126">
    <property type="entry name" value="S1"/>
    <property type="match status" value="1"/>
</dbReference>
<sequence>MAVEVGSIVEGKITGVKKFGAFVALPGGQTGMVHISEVSNEYIQELSDVLSEGQTVKVKVMSISPEGKIALSIKRTEPRPPRPQRADTGRTWQPRTQSQPQGEMSFEDMMSQFKSRSEEKISDLRRVTEARRGGGYSRRGH</sequence>
<organism evidence="4 9">
    <name type="scientific">Ruthenibacterium lactatiformans</name>
    <dbReference type="NCBI Taxonomy" id="1550024"/>
    <lineage>
        <taxon>Bacteria</taxon>
        <taxon>Bacillati</taxon>
        <taxon>Bacillota</taxon>
        <taxon>Clostridia</taxon>
        <taxon>Eubacteriales</taxon>
        <taxon>Oscillospiraceae</taxon>
        <taxon>Ruthenibacterium</taxon>
    </lineage>
</organism>
<reference evidence="5 10" key="2">
    <citation type="submission" date="2015-10" db="EMBL/GenBank/DDBJ databases">
        <title>A novel member of the family Ruminococcaceae isolated from human faeces.</title>
        <authorList>
            <person name="Shkoporov A.N."/>
            <person name="Chaplin A.V."/>
            <person name="Motuzova O.V."/>
            <person name="Kafarskaia L.I."/>
            <person name="Efimov B.A."/>
        </authorList>
    </citation>
    <scope>NUCLEOTIDE SEQUENCE [LARGE SCALE GENOMIC DNA]</scope>
    <source>
        <strain evidence="5 10">668</strain>
    </source>
</reference>
<comment type="caution">
    <text evidence="4">The sequence shown here is derived from an EMBL/GenBank/DDBJ whole genome shotgun (WGS) entry which is preliminary data.</text>
</comment>
<dbReference type="GO" id="GO:0006412">
    <property type="term" value="P:translation"/>
    <property type="evidence" value="ECO:0007669"/>
    <property type="project" value="TreeGrafter"/>
</dbReference>
<evidence type="ECO:0000313" key="13">
    <source>
        <dbReference type="Proteomes" id="UP000472755"/>
    </source>
</evidence>
<dbReference type="FunFam" id="2.40.50.140:FF:000103">
    <property type="entry name" value="protein RRP5 homolog"/>
    <property type="match status" value="1"/>
</dbReference>
<dbReference type="PANTHER" id="PTHR10724">
    <property type="entry name" value="30S RIBOSOMAL PROTEIN S1"/>
    <property type="match status" value="1"/>
</dbReference>
<evidence type="ECO:0000259" key="3">
    <source>
        <dbReference type="PROSITE" id="PS50126"/>
    </source>
</evidence>
<dbReference type="RefSeq" id="WP_009323581.1">
    <property type="nucleotide sequence ID" value="NZ_CAOJUJ010000061.1"/>
</dbReference>
<dbReference type="EMBL" id="LMUA01000007">
    <property type="protein sequence ID" value="KUE76783.1"/>
    <property type="molecule type" value="Genomic_DNA"/>
</dbReference>
<dbReference type="CDD" id="cd05692">
    <property type="entry name" value="S1_RPS1_repeat_hs4"/>
    <property type="match status" value="1"/>
</dbReference>
<keyword evidence="9" id="KW-1185">Reference proteome</keyword>
<dbReference type="Gene3D" id="2.40.50.140">
    <property type="entry name" value="Nucleic acid-binding proteins"/>
    <property type="match status" value="1"/>
</dbReference>
<dbReference type="EMBL" id="WMZR01000013">
    <property type="protein sequence ID" value="MTS51985.1"/>
    <property type="molecule type" value="Genomic_DNA"/>
</dbReference>
<feature type="compositionally biased region" description="Basic and acidic residues" evidence="2">
    <location>
        <begin position="115"/>
        <end position="132"/>
    </location>
</feature>
<reference evidence="12 13" key="3">
    <citation type="journal article" date="2019" name="Nat. Med.">
        <title>A library of human gut bacterial isolates paired with longitudinal multiomics data enables mechanistic microbiome research.</title>
        <authorList>
            <person name="Poyet M."/>
            <person name="Groussin M."/>
            <person name="Gibbons S.M."/>
            <person name="Avila-Pacheco J."/>
            <person name="Jiang X."/>
            <person name="Kearney S.M."/>
            <person name="Perrotta A.R."/>
            <person name="Berdy B."/>
            <person name="Zhao S."/>
            <person name="Lieberman T.D."/>
            <person name="Swanson P.K."/>
            <person name="Smith M."/>
            <person name="Roesemann S."/>
            <person name="Alexander J.E."/>
            <person name="Rich S.A."/>
            <person name="Livny J."/>
            <person name="Vlamakis H."/>
            <person name="Clish C."/>
            <person name="Bullock K."/>
            <person name="Deik A."/>
            <person name="Scott J."/>
            <person name="Pierce K.A."/>
            <person name="Xavier R.J."/>
            <person name="Alm E.J."/>
        </authorList>
    </citation>
    <scope>NUCLEOTIDE SEQUENCE [LARGE SCALE GENOMIC DNA]</scope>
    <source>
        <strain evidence="7 13">BIOML-A4</strain>
        <strain evidence="8 12">BIOML-A7</strain>
    </source>
</reference>
<evidence type="ECO:0000313" key="6">
    <source>
        <dbReference type="EMBL" id="MST91297.1"/>
    </source>
</evidence>
<evidence type="ECO:0000256" key="2">
    <source>
        <dbReference type="SAM" id="MobiDB-lite"/>
    </source>
</evidence>
<dbReference type="Proteomes" id="UP000431913">
    <property type="component" value="Unassembled WGS sequence"/>
</dbReference>
<dbReference type="SMART" id="SM00316">
    <property type="entry name" value="S1"/>
    <property type="match status" value="1"/>
</dbReference>
<dbReference type="EMBL" id="JXXK01000008">
    <property type="protein sequence ID" value="KJF40300.1"/>
    <property type="molecule type" value="Genomic_DNA"/>
</dbReference>
<dbReference type="InterPro" id="IPR003029">
    <property type="entry name" value="S1_domain"/>
</dbReference>
<evidence type="ECO:0000313" key="9">
    <source>
        <dbReference type="Proteomes" id="UP000032483"/>
    </source>
</evidence>
<dbReference type="EMBL" id="WMZU01000043">
    <property type="protein sequence ID" value="MTS28984.1"/>
    <property type="molecule type" value="Genomic_DNA"/>
</dbReference>
<accession>A0A0W7TST8</accession>
<proteinExistence type="predicted"/>
<dbReference type="Proteomes" id="UP000053433">
    <property type="component" value="Unassembled WGS sequence"/>
</dbReference>
<evidence type="ECO:0000313" key="12">
    <source>
        <dbReference type="Proteomes" id="UP000449193"/>
    </source>
</evidence>
<dbReference type="SUPFAM" id="SSF50249">
    <property type="entry name" value="Nucleic acid-binding proteins"/>
    <property type="match status" value="1"/>
</dbReference>
<gene>
    <name evidence="5" type="ORF">ASJ35_07205</name>
    <name evidence="6" type="ORF">FYJ76_05000</name>
    <name evidence="8" type="ORF">GMD52_10570</name>
    <name evidence="7" type="ORF">GMD59_17085</name>
    <name evidence="4" type="ORF">TQ39_07895</name>
</gene>
<evidence type="ECO:0000313" key="5">
    <source>
        <dbReference type="EMBL" id="KUE76783.1"/>
    </source>
</evidence>
<dbReference type="GO" id="GO:0003735">
    <property type="term" value="F:structural constituent of ribosome"/>
    <property type="evidence" value="ECO:0007669"/>
    <property type="project" value="TreeGrafter"/>
</dbReference>
<dbReference type="InterPro" id="IPR050437">
    <property type="entry name" value="Ribos_protein_bS1-like"/>
</dbReference>
<evidence type="ECO:0000313" key="4">
    <source>
        <dbReference type="EMBL" id="KJF40300.1"/>
    </source>
</evidence>
<evidence type="ECO:0000256" key="1">
    <source>
        <dbReference type="ARBA" id="ARBA00025604"/>
    </source>
</evidence>
<dbReference type="Proteomes" id="UP000449193">
    <property type="component" value="Unassembled WGS sequence"/>
</dbReference>
<protein>
    <submittedName>
        <fullName evidence="4 5">RNA-binding protein</fullName>
    </submittedName>
    <submittedName>
        <fullName evidence="6">S1 RNA-binding domain-containing protein</fullName>
    </submittedName>
</protein>
<feature type="compositionally biased region" description="Polar residues" evidence="2">
    <location>
        <begin position="90"/>
        <end position="102"/>
    </location>
</feature>
<evidence type="ECO:0000313" key="8">
    <source>
        <dbReference type="EMBL" id="MTS51985.1"/>
    </source>
</evidence>
<dbReference type="Proteomes" id="UP000472755">
    <property type="component" value="Unassembled WGS sequence"/>
</dbReference>
<reference evidence="6 11" key="4">
    <citation type="submission" date="2019-08" db="EMBL/GenBank/DDBJ databases">
        <title>In-depth cultivation of the pig gut microbiome towards novel bacterial diversity and tailored functional studies.</title>
        <authorList>
            <person name="Wylensek D."/>
            <person name="Hitch T.C.A."/>
            <person name="Clavel T."/>
        </authorList>
    </citation>
    <scope>NUCLEOTIDE SEQUENCE [LARGE SCALE GENOMIC DNA]</scope>
    <source>
        <strain evidence="6 11">WCA3-601-WT-6J</strain>
    </source>
</reference>
<dbReference type="EMBL" id="VUNJ01000004">
    <property type="protein sequence ID" value="MST91297.1"/>
    <property type="molecule type" value="Genomic_DNA"/>
</dbReference>
<evidence type="ECO:0000313" key="11">
    <source>
        <dbReference type="Proteomes" id="UP000431913"/>
    </source>
</evidence>
<evidence type="ECO:0000313" key="7">
    <source>
        <dbReference type="EMBL" id="MTS28984.1"/>
    </source>
</evidence>
<dbReference type="AlphaFoldDB" id="A0A0D8J022"/>
<reference evidence="4" key="1">
    <citation type="submission" date="2015-02" db="EMBL/GenBank/DDBJ databases">
        <title>A novel member of the family Ruminococcaceae isolated from human feces.</title>
        <authorList>
            <person name="Shkoporov A.N."/>
            <person name="Chaplin A.V."/>
            <person name="Motuzova O.V."/>
            <person name="Kafarskaia L.I."/>
            <person name="Khokhlova E.V."/>
            <person name="Efimov B.A."/>
        </authorList>
    </citation>
    <scope>NUCLEOTIDE SEQUENCE [LARGE SCALE GENOMIC DNA]</scope>
    <source>
        <strain evidence="4">585-1</strain>
    </source>
</reference>
<dbReference type="PATRIC" id="fig|1550024.3.peg.1792"/>
<dbReference type="GO" id="GO:0003729">
    <property type="term" value="F:mRNA binding"/>
    <property type="evidence" value="ECO:0007669"/>
    <property type="project" value="TreeGrafter"/>
</dbReference>
<dbReference type="Pfam" id="PF00575">
    <property type="entry name" value="S1"/>
    <property type="match status" value="1"/>
</dbReference>
<accession>A0A0D8J022</accession>
<name>A0A0D8J022_9FIRM</name>
<feature type="compositionally biased region" description="Basic and acidic residues" evidence="2">
    <location>
        <begin position="74"/>
        <end position="88"/>
    </location>
</feature>
<evidence type="ECO:0000313" key="10">
    <source>
        <dbReference type="Proteomes" id="UP000053433"/>
    </source>
</evidence>
<feature type="domain" description="S1 motif" evidence="3">
    <location>
        <begin position="6"/>
        <end position="74"/>
    </location>
</feature>
<comment type="function">
    <text evidence="1">Binds mRNA; thus facilitating recognition of the initiation point. It is needed to translate mRNA with a short Shine-Dalgarno (SD) purine-rich sequence.</text>
</comment>